<dbReference type="STRING" id="400727.A0A2T7NGQ3"/>
<sequence>MTSGWGKRAASRIDRTQFGNDELLKTLGQQFNLDFASYDQWERKKPSRPPPPPKAKEQTLTFIASSCEKSEEARKTGLSFREKKLAVKQQEEEKRHLERITILELRIQTRSKTLQQYKKRWQELLEENIQLKNEIEGNEANTHDGVKNLLRKYERYRGGIASLNANFFKEQDEAQRNLQSTKLRVQNQIKALEQQVKDVDERLQMKQDELQVLLSYKDKEYPVKAMLITKLQKEIEVLQSSNQEEVEELQHIISTALGKYEKERIRVDNDITRNVTEEAVGLMHPSLKDMALQNMVMKKEIDFHRKQQVFLQDRNMELQQEVENMLRNPLTNTRLQMFPEFFPSKIKCTPDMDMVLDIPIQQWLPI</sequence>
<dbReference type="OrthoDB" id="10003267at2759"/>
<evidence type="ECO:0000313" key="2">
    <source>
        <dbReference type="EMBL" id="PVD20336.1"/>
    </source>
</evidence>
<keyword evidence="1" id="KW-0175">Coiled coil</keyword>
<keyword evidence="3" id="KW-1185">Reference proteome</keyword>
<protein>
    <submittedName>
        <fullName evidence="2">Uncharacterized protein</fullName>
    </submittedName>
</protein>
<dbReference type="AlphaFoldDB" id="A0A2T7NGQ3"/>
<feature type="coiled-coil region" evidence="1">
    <location>
        <begin position="80"/>
        <end position="141"/>
    </location>
</feature>
<dbReference type="Proteomes" id="UP000245119">
    <property type="component" value="Linkage Group LG12"/>
</dbReference>
<name>A0A2T7NGQ3_POMCA</name>
<accession>A0A2T7NGQ3</accession>
<dbReference type="EMBL" id="PZQS01000012">
    <property type="protein sequence ID" value="PVD20336.1"/>
    <property type="molecule type" value="Genomic_DNA"/>
</dbReference>
<evidence type="ECO:0000256" key="1">
    <source>
        <dbReference type="SAM" id="Coils"/>
    </source>
</evidence>
<gene>
    <name evidence="2" type="ORF">C0Q70_18490</name>
</gene>
<evidence type="ECO:0000313" key="3">
    <source>
        <dbReference type="Proteomes" id="UP000245119"/>
    </source>
</evidence>
<organism evidence="2 3">
    <name type="scientific">Pomacea canaliculata</name>
    <name type="common">Golden apple snail</name>
    <dbReference type="NCBI Taxonomy" id="400727"/>
    <lineage>
        <taxon>Eukaryota</taxon>
        <taxon>Metazoa</taxon>
        <taxon>Spiralia</taxon>
        <taxon>Lophotrochozoa</taxon>
        <taxon>Mollusca</taxon>
        <taxon>Gastropoda</taxon>
        <taxon>Caenogastropoda</taxon>
        <taxon>Architaenioglossa</taxon>
        <taxon>Ampullarioidea</taxon>
        <taxon>Ampullariidae</taxon>
        <taxon>Pomacea</taxon>
    </lineage>
</organism>
<reference evidence="2 3" key="1">
    <citation type="submission" date="2018-04" db="EMBL/GenBank/DDBJ databases">
        <title>The genome of golden apple snail Pomacea canaliculata provides insight into stress tolerance and invasive adaptation.</title>
        <authorList>
            <person name="Liu C."/>
            <person name="Liu B."/>
            <person name="Ren Y."/>
            <person name="Zhang Y."/>
            <person name="Wang H."/>
            <person name="Li S."/>
            <person name="Jiang F."/>
            <person name="Yin L."/>
            <person name="Zhang G."/>
            <person name="Qian W."/>
            <person name="Fan W."/>
        </authorList>
    </citation>
    <scope>NUCLEOTIDE SEQUENCE [LARGE SCALE GENOMIC DNA]</scope>
    <source>
        <strain evidence="2">SZHN2017</strain>
        <tissue evidence="2">Muscle</tissue>
    </source>
</reference>
<feature type="coiled-coil region" evidence="1">
    <location>
        <begin position="175"/>
        <end position="248"/>
    </location>
</feature>
<proteinExistence type="predicted"/>
<dbReference type="OMA" id="CNHEDFL"/>
<dbReference type="PANTHER" id="PTHR28574">
    <property type="entry name" value="RIKEN CDNA 6820408C15"/>
    <property type="match status" value="1"/>
</dbReference>
<feature type="coiled-coil region" evidence="1">
    <location>
        <begin position="301"/>
        <end position="328"/>
    </location>
</feature>
<dbReference type="InterPro" id="IPR029236">
    <property type="entry name" value="DUF4618"/>
</dbReference>
<dbReference type="Pfam" id="PF15397">
    <property type="entry name" value="DUF4618"/>
    <property type="match status" value="1"/>
</dbReference>
<comment type="caution">
    <text evidence="2">The sequence shown here is derived from an EMBL/GenBank/DDBJ whole genome shotgun (WGS) entry which is preliminary data.</text>
</comment>
<dbReference type="PANTHER" id="PTHR28574:SF1">
    <property type="entry name" value="RIKEN CDNA 6820408C15 GENE"/>
    <property type="match status" value="1"/>
</dbReference>